<comment type="caution">
    <text evidence="1">The sequence shown here is derived from an EMBL/GenBank/DDBJ whole genome shotgun (WGS) entry which is preliminary data.</text>
</comment>
<dbReference type="AlphaFoldDB" id="A0A8E2BC53"/>
<dbReference type="EMBL" id="JACHGI010000002">
    <property type="protein sequence ID" value="MBB6465834.1"/>
    <property type="molecule type" value="Genomic_DNA"/>
</dbReference>
<proteinExistence type="predicted"/>
<dbReference type="Gene3D" id="3.40.50.12500">
    <property type="match status" value="1"/>
</dbReference>
<reference evidence="1 2" key="1">
    <citation type="submission" date="2020-08" db="EMBL/GenBank/DDBJ databases">
        <title>Genomic Encyclopedia of Type Strains, Phase IV (KMG-IV): sequencing the most valuable type-strain genomes for metagenomic binning, comparative biology and taxonomic classification.</title>
        <authorList>
            <person name="Goeker M."/>
        </authorList>
    </citation>
    <scope>NUCLEOTIDE SEQUENCE [LARGE SCALE GENOMIC DNA]</scope>
    <source>
        <strain evidence="1 2">DSM 17454</strain>
    </source>
</reference>
<organism evidence="1 2">
    <name type="scientific">Aminobacter carboxidus</name>
    <dbReference type="NCBI Taxonomy" id="376165"/>
    <lineage>
        <taxon>Bacteria</taxon>
        <taxon>Pseudomonadati</taxon>
        <taxon>Pseudomonadota</taxon>
        <taxon>Alphaproteobacteria</taxon>
        <taxon>Hyphomicrobiales</taxon>
        <taxon>Phyllobacteriaceae</taxon>
        <taxon>Aminobacter</taxon>
    </lineage>
</organism>
<evidence type="ECO:0000313" key="1">
    <source>
        <dbReference type="EMBL" id="MBB6465834.1"/>
    </source>
</evidence>
<name>A0A8E2BC53_9HYPH</name>
<protein>
    <submittedName>
        <fullName evidence="1">Asp/Glu/hydantoin racemase</fullName>
    </submittedName>
</protein>
<accession>A0A8E2BC53</accession>
<dbReference type="InterPro" id="IPR053714">
    <property type="entry name" value="Iso_Racemase_Enz_sf"/>
</dbReference>
<evidence type="ECO:0000313" key="2">
    <source>
        <dbReference type="Proteomes" id="UP000532373"/>
    </source>
</evidence>
<gene>
    <name evidence="1" type="ORF">HNQ96_001692</name>
</gene>
<dbReference type="Proteomes" id="UP000532373">
    <property type="component" value="Unassembled WGS sequence"/>
</dbReference>
<sequence length="75" mass="7588">MRLDSIASTAASMVRECIELDGAEAVIIGGGPLGQAAEQLQPMFDTPIIAPIPCAMERVLGLLPAGSGTLSPVPA</sequence>